<keyword evidence="3" id="KW-1185">Reference proteome</keyword>
<accession>D7BN50</accession>
<reference evidence="2 3" key="1">
    <citation type="journal article" date="2010" name="Stand. Genomic Sci.">
        <title>Complete genome sequence of Arcanobacterium haemolyticum type strain (11018).</title>
        <authorList>
            <person name="Yasawong M."/>
            <person name="Teshima H."/>
            <person name="Lapidus A."/>
            <person name="Nolan M."/>
            <person name="Lucas S."/>
            <person name="Glavina Del Rio T."/>
            <person name="Tice H."/>
            <person name="Cheng J."/>
            <person name="Bruce D."/>
            <person name="Detter C."/>
            <person name="Tapia R."/>
            <person name="Han C."/>
            <person name="Goodwin L."/>
            <person name="Pitluck S."/>
            <person name="Liolios K."/>
            <person name="Ivanova N."/>
            <person name="Mavromatis K."/>
            <person name="Mikhailova N."/>
            <person name="Pati A."/>
            <person name="Chen A."/>
            <person name="Palaniappan K."/>
            <person name="Land M."/>
            <person name="Hauser L."/>
            <person name="Chang Y."/>
            <person name="Jeffries C."/>
            <person name="Rohde M."/>
            <person name="Sikorski J."/>
            <person name="Pukall R."/>
            <person name="Goker M."/>
            <person name="Woyke T."/>
            <person name="Bristow J."/>
            <person name="Eisen J."/>
            <person name="Markowitz V."/>
            <person name="Hugenholtz P."/>
            <person name="Kyrpides N."/>
            <person name="Klenk H."/>
        </authorList>
    </citation>
    <scope>NUCLEOTIDE SEQUENCE [LARGE SCALE GENOMIC DNA]</scope>
    <source>
        <strain evidence="3">ATCC 9345 / DSM 20595 / CCUG 17215 / LMG 16163 / NBRC 15585 / NCTC 8452 / 11018</strain>
    </source>
</reference>
<evidence type="ECO:0000259" key="1">
    <source>
        <dbReference type="Pfam" id="PF04296"/>
    </source>
</evidence>
<name>D7BN50_ARCHD</name>
<dbReference type="HOGENOM" id="CLU_147970_2_1_11"/>
<dbReference type="Pfam" id="PF04296">
    <property type="entry name" value="YlxR"/>
    <property type="match status" value="1"/>
</dbReference>
<dbReference type="PANTHER" id="PTHR34215">
    <property type="entry name" value="BLL0784 PROTEIN"/>
    <property type="match status" value="1"/>
</dbReference>
<dbReference type="Gene3D" id="3.30.1230.10">
    <property type="entry name" value="YlxR-like"/>
    <property type="match status" value="1"/>
</dbReference>
<dbReference type="PANTHER" id="PTHR34215:SF1">
    <property type="entry name" value="YLXR DOMAIN-CONTAINING PROTEIN"/>
    <property type="match status" value="1"/>
</dbReference>
<dbReference type="SUPFAM" id="SSF64376">
    <property type="entry name" value="YlxR-like"/>
    <property type="match status" value="1"/>
</dbReference>
<feature type="domain" description="YlxR" evidence="1">
    <location>
        <begin position="15"/>
        <end position="89"/>
    </location>
</feature>
<protein>
    <recommendedName>
        <fullName evidence="1">YlxR domain-containing protein</fullName>
    </recommendedName>
</protein>
<dbReference type="eggNOG" id="COG2740">
    <property type="taxonomic scope" value="Bacteria"/>
</dbReference>
<dbReference type="KEGG" id="ahe:Arch_0613"/>
<proteinExistence type="predicted"/>
<gene>
    <name evidence="2" type="ordered locus">Arch_0613</name>
</gene>
<evidence type="ECO:0000313" key="2">
    <source>
        <dbReference type="EMBL" id="ADH92349.1"/>
    </source>
</evidence>
<dbReference type="EMBL" id="CP002045">
    <property type="protein sequence ID" value="ADH92349.1"/>
    <property type="molecule type" value="Genomic_DNA"/>
</dbReference>
<organism evidence="2 3">
    <name type="scientific">Arcanobacterium haemolyticum (strain ATCC 9345 / DSM 20595 / CCM 5947 / CCUG 17215 / LMG 16163 / NBRC 15585 / NCTC 8452 / 11018)</name>
    <dbReference type="NCBI Taxonomy" id="644284"/>
    <lineage>
        <taxon>Bacteria</taxon>
        <taxon>Bacillati</taxon>
        <taxon>Actinomycetota</taxon>
        <taxon>Actinomycetes</taxon>
        <taxon>Actinomycetales</taxon>
        <taxon>Actinomycetaceae</taxon>
        <taxon>Arcanobacterium</taxon>
    </lineage>
</organism>
<dbReference type="InterPro" id="IPR037465">
    <property type="entry name" value="YlxR"/>
</dbReference>
<evidence type="ECO:0000313" key="3">
    <source>
        <dbReference type="Proteomes" id="UP000000376"/>
    </source>
</evidence>
<dbReference type="InterPro" id="IPR035931">
    <property type="entry name" value="YlxR-like_sf"/>
</dbReference>
<dbReference type="InterPro" id="IPR007393">
    <property type="entry name" value="YlxR_dom"/>
</dbReference>
<dbReference type="STRING" id="644284.Arch_0613"/>
<sequence>MHVSEADRLDRIMIRTCVGCKGKAHRNELVRVVVSEDGSVKPDPYASAHGRGAWVHPKPECVSRAIKSSQFARAFRRPVASVDAVEEYVSDFVRSVRSTC</sequence>
<dbReference type="AlphaFoldDB" id="D7BN50"/>
<dbReference type="Proteomes" id="UP000000376">
    <property type="component" value="Chromosome"/>
</dbReference>